<evidence type="ECO:0000256" key="2">
    <source>
        <dbReference type="ARBA" id="ARBA00006779"/>
    </source>
</evidence>
<keyword evidence="4 7" id="KW-1133">Transmembrane helix</keyword>
<evidence type="ECO:0000256" key="4">
    <source>
        <dbReference type="ARBA" id="ARBA00022989"/>
    </source>
</evidence>
<evidence type="ECO:0000259" key="8">
    <source>
        <dbReference type="Pfam" id="PF06454"/>
    </source>
</evidence>
<evidence type="ECO:0000256" key="1">
    <source>
        <dbReference type="ARBA" id="ARBA00004128"/>
    </source>
</evidence>
<evidence type="ECO:0000256" key="3">
    <source>
        <dbReference type="ARBA" id="ARBA00022692"/>
    </source>
</evidence>
<feature type="transmembrane region" description="Helical" evidence="7">
    <location>
        <begin position="387"/>
        <end position="406"/>
    </location>
</feature>
<feature type="region of interest" description="Disordered" evidence="6">
    <location>
        <begin position="593"/>
        <end position="621"/>
    </location>
</feature>
<keyword evidence="3 7" id="KW-0812">Transmembrane</keyword>
<sequence length="621" mass="68764">MDIVVEEGNADVGNTAEPSYEVVARSGCSAQLSTNDTNEHELDIESEDSKVSVGNAAKQSHDVVGVDIDCIFNHVKVSTEADLGPQPDYKCTPEDVQLIEYIKTLLGKQVVVDIDSAWLNRNDMECLFHGDIQVSGEALSAYIHCIRDEEHLLHREGGKVFLENTFISSLLKRNGDPKSVCVKMIDAGAEHTVAVTEDDDLYGWGWGRYGNLGIGDRNDRLLPEKVSSVEVGMQLLCCEVVEKTDAVVYRGKVNNSAPSCNWLFIMLKYFPIESKGRQQKLREVGRVATICFCCFSARCIMMCFNAFDEEADLDVLDHPVLNLFYYLLVEILPSSLVLYILRRIPTKLRLSQYHPTGFINAMISNISFTYRSIYSKKAMTDMDSTNVYAYISIISLIVCIPPALIFEGPQLRQHGFSDAIAKVGLTKGASSSAAQRLTVDTGLPVLPGLDDILDVPEGLDGQGNDISSWFTDGLDDSLQDIDLSGALEIPDDDLTQLGFIADPLISLPQPGRSEDRDSYCKMMHKYIGSDVTSLVTLPVIIFEPMTMLQKMAELSLLLLVLIENRIRRQLHGLGGLTDSFDLGMNMLLGGYKEDDGGSSKSHGKSGNRKKHLKNSKKRKRH</sequence>
<protein>
    <recommendedName>
        <fullName evidence="8">THH1/TOM1/TOM3 domain-containing protein</fullName>
    </recommendedName>
</protein>
<evidence type="ECO:0000256" key="6">
    <source>
        <dbReference type="SAM" id="MobiDB-lite"/>
    </source>
</evidence>
<feature type="transmembrane region" description="Helical" evidence="7">
    <location>
        <begin position="287"/>
        <end position="307"/>
    </location>
</feature>
<dbReference type="AlphaFoldDB" id="A0A804PK77"/>
<keyword evidence="10" id="KW-1185">Reference proteome</keyword>
<dbReference type="Pfam" id="PF06454">
    <property type="entry name" value="THH1_TOM1-3_dom"/>
    <property type="match status" value="1"/>
</dbReference>
<feature type="domain" description="THH1/TOM1/TOM3" evidence="8">
    <location>
        <begin position="263"/>
        <end position="355"/>
    </location>
</feature>
<evidence type="ECO:0000313" key="10">
    <source>
        <dbReference type="Proteomes" id="UP000007305"/>
    </source>
</evidence>
<dbReference type="SUPFAM" id="SSF50985">
    <property type="entry name" value="RCC1/BLIP-II"/>
    <property type="match status" value="1"/>
</dbReference>
<comment type="subcellular location">
    <subcellularLocation>
        <location evidence="1">Vacuole membrane</location>
        <topology evidence="1">Multi-pass membrane protein</topology>
    </subcellularLocation>
</comment>
<organism evidence="9 10">
    <name type="scientific">Zea mays</name>
    <name type="common">Maize</name>
    <dbReference type="NCBI Taxonomy" id="4577"/>
    <lineage>
        <taxon>Eukaryota</taxon>
        <taxon>Viridiplantae</taxon>
        <taxon>Streptophyta</taxon>
        <taxon>Embryophyta</taxon>
        <taxon>Tracheophyta</taxon>
        <taxon>Spermatophyta</taxon>
        <taxon>Magnoliopsida</taxon>
        <taxon>Liliopsida</taxon>
        <taxon>Poales</taxon>
        <taxon>Poaceae</taxon>
        <taxon>PACMAD clade</taxon>
        <taxon>Panicoideae</taxon>
        <taxon>Andropogonodae</taxon>
        <taxon>Andropogoneae</taxon>
        <taxon>Tripsacinae</taxon>
        <taxon>Zea</taxon>
    </lineage>
</organism>
<reference evidence="9" key="2">
    <citation type="submission" date="2019-07" db="EMBL/GenBank/DDBJ databases">
        <authorList>
            <person name="Seetharam A."/>
            <person name="Woodhouse M."/>
            <person name="Cannon E."/>
        </authorList>
    </citation>
    <scope>NUCLEOTIDE SEQUENCE [LARGE SCALE GENOMIC DNA]</scope>
    <source>
        <strain evidence="9">cv. B73</strain>
    </source>
</reference>
<reference evidence="10" key="1">
    <citation type="journal article" date="2009" name="Science">
        <title>The B73 maize genome: complexity, diversity, and dynamics.</title>
        <authorList>
            <person name="Schnable P.S."/>
            <person name="Ware D."/>
            <person name="Fulton R.S."/>
            <person name="Stein J.C."/>
            <person name="Wei F."/>
            <person name="Pasternak S."/>
            <person name="Liang C."/>
            <person name="Zhang J."/>
            <person name="Fulton L."/>
            <person name="Graves T.A."/>
            <person name="Minx P."/>
            <person name="Reily A.D."/>
            <person name="Courtney L."/>
            <person name="Kruchowski S.S."/>
            <person name="Tomlinson C."/>
            <person name="Strong C."/>
            <person name="Delehaunty K."/>
            <person name="Fronick C."/>
            <person name="Courtney B."/>
            <person name="Rock S.M."/>
            <person name="Belter E."/>
            <person name="Du F."/>
            <person name="Kim K."/>
            <person name="Abbott R.M."/>
            <person name="Cotton M."/>
            <person name="Levy A."/>
            <person name="Marchetto P."/>
            <person name="Ochoa K."/>
            <person name="Jackson S.M."/>
            <person name="Gillam B."/>
            <person name="Chen W."/>
            <person name="Yan L."/>
            <person name="Higginbotham J."/>
            <person name="Cardenas M."/>
            <person name="Waligorski J."/>
            <person name="Applebaum E."/>
            <person name="Phelps L."/>
            <person name="Falcone J."/>
            <person name="Kanchi K."/>
            <person name="Thane T."/>
            <person name="Scimone A."/>
            <person name="Thane N."/>
            <person name="Henke J."/>
            <person name="Wang T."/>
            <person name="Ruppert J."/>
            <person name="Shah N."/>
            <person name="Rotter K."/>
            <person name="Hodges J."/>
            <person name="Ingenthron E."/>
            <person name="Cordes M."/>
            <person name="Kohlberg S."/>
            <person name="Sgro J."/>
            <person name="Delgado B."/>
            <person name="Mead K."/>
            <person name="Chinwalla A."/>
            <person name="Leonard S."/>
            <person name="Crouse K."/>
            <person name="Collura K."/>
            <person name="Kudrna D."/>
            <person name="Currie J."/>
            <person name="He R."/>
            <person name="Angelova A."/>
            <person name="Rajasekar S."/>
            <person name="Mueller T."/>
            <person name="Lomeli R."/>
            <person name="Scara G."/>
            <person name="Ko A."/>
            <person name="Delaney K."/>
            <person name="Wissotski M."/>
            <person name="Lopez G."/>
            <person name="Campos D."/>
            <person name="Braidotti M."/>
            <person name="Ashley E."/>
            <person name="Golser W."/>
            <person name="Kim H."/>
            <person name="Lee S."/>
            <person name="Lin J."/>
            <person name="Dujmic Z."/>
            <person name="Kim W."/>
            <person name="Talag J."/>
            <person name="Zuccolo A."/>
            <person name="Fan C."/>
            <person name="Sebastian A."/>
            <person name="Kramer M."/>
            <person name="Spiegel L."/>
            <person name="Nascimento L."/>
            <person name="Zutavern T."/>
            <person name="Miller B."/>
            <person name="Ambroise C."/>
            <person name="Muller S."/>
            <person name="Spooner W."/>
            <person name="Narechania A."/>
            <person name="Ren L."/>
            <person name="Wei S."/>
            <person name="Kumari S."/>
            <person name="Faga B."/>
            <person name="Levy M.J."/>
            <person name="McMahan L."/>
            <person name="Van Buren P."/>
            <person name="Vaughn M.W."/>
            <person name="Ying K."/>
            <person name="Yeh C.-T."/>
            <person name="Emrich S.J."/>
            <person name="Jia Y."/>
            <person name="Kalyanaraman A."/>
            <person name="Hsia A.-P."/>
            <person name="Barbazuk W.B."/>
            <person name="Baucom R.S."/>
            <person name="Brutnell T.P."/>
            <person name="Carpita N.C."/>
            <person name="Chaparro C."/>
            <person name="Chia J.-M."/>
            <person name="Deragon J.-M."/>
            <person name="Estill J.C."/>
            <person name="Fu Y."/>
            <person name="Jeddeloh J.A."/>
            <person name="Han Y."/>
            <person name="Lee H."/>
            <person name="Li P."/>
            <person name="Lisch D.R."/>
            <person name="Liu S."/>
            <person name="Liu Z."/>
            <person name="Nagel D.H."/>
            <person name="McCann M.C."/>
            <person name="SanMiguel P."/>
            <person name="Myers A.M."/>
            <person name="Nettleton D."/>
            <person name="Nguyen J."/>
            <person name="Penning B.W."/>
            <person name="Ponnala L."/>
            <person name="Schneider K.L."/>
            <person name="Schwartz D.C."/>
            <person name="Sharma A."/>
            <person name="Soderlund C."/>
            <person name="Springer N.M."/>
            <person name="Sun Q."/>
            <person name="Wang H."/>
            <person name="Waterman M."/>
            <person name="Westerman R."/>
            <person name="Wolfgruber T.K."/>
            <person name="Yang L."/>
            <person name="Yu Y."/>
            <person name="Zhang L."/>
            <person name="Zhou S."/>
            <person name="Zhu Q."/>
            <person name="Bennetzen J.L."/>
            <person name="Dawe R.K."/>
            <person name="Jiang J."/>
            <person name="Jiang N."/>
            <person name="Presting G.G."/>
            <person name="Wessler S.R."/>
            <person name="Aluru S."/>
            <person name="Martienssen R.A."/>
            <person name="Clifton S.W."/>
            <person name="McCombie W.R."/>
            <person name="Wing R.A."/>
            <person name="Wilson R.K."/>
        </authorList>
    </citation>
    <scope>NUCLEOTIDE SEQUENCE [LARGE SCALE GENOMIC DNA]</scope>
    <source>
        <strain evidence="10">cv. B73</strain>
    </source>
</reference>
<feature type="compositionally biased region" description="Basic residues" evidence="6">
    <location>
        <begin position="601"/>
        <end position="621"/>
    </location>
</feature>
<dbReference type="SUPFAM" id="SSF144000">
    <property type="entry name" value="Oxysterol-binding protein-like"/>
    <property type="match status" value="1"/>
</dbReference>
<dbReference type="EnsemblPlants" id="Zm00001eb245160_T001">
    <property type="protein sequence ID" value="Zm00001eb245160_P001"/>
    <property type="gene ID" value="Zm00001eb245160"/>
</dbReference>
<feature type="transmembrane region" description="Helical" evidence="7">
    <location>
        <begin position="323"/>
        <end position="341"/>
    </location>
</feature>
<comment type="similarity">
    <text evidence="2">Belongs to the plant tobamovirus multiplication TOM1 protein family.</text>
</comment>
<dbReference type="Pfam" id="PF13540">
    <property type="entry name" value="RCC1_2"/>
    <property type="match status" value="1"/>
</dbReference>
<evidence type="ECO:0000313" key="9">
    <source>
        <dbReference type="EnsemblPlants" id="Zm00001eb245160_P001"/>
    </source>
</evidence>
<dbReference type="Gene3D" id="2.130.10.30">
    <property type="entry name" value="Regulator of chromosome condensation 1/beta-lactamase-inhibitor protein II"/>
    <property type="match status" value="1"/>
</dbReference>
<evidence type="ECO:0000256" key="5">
    <source>
        <dbReference type="ARBA" id="ARBA00023136"/>
    </source>
</evidence>
<dbReference type="InterPro" id="IPR037239">
    <property type="entry name" value="OSBP_sf"/>
</dbReference>
<name>A0A804PK77_MAIZE</name>
<dbReference type="InParanoid" id="A0A804PK77"/>
<evidence type="ECO:0000256" key="7">
    <source>
        <dbReference type="SAM" id="Phobius"/>
    </source>
</evidence>
<accession>A0A804PK77</accession>
<proteinExistence type="inferred from homology"/>
<reference evidence="9" key="3">
    <citation type="submission" date="2021-05" db="UniProtKB">
        <authorList>
            <consortium name="EnsemblPlants"/>
        </authorList>
    </citation>
    <scope>IDENTIFICATION</scope>
    <source>
        <strain evidence="9">cv. B73</strain>
    </source>
</reference>
<dbReference type="Gramene" id="Zm00001eb245160_T001">
    <property type="protein sequence ID" value="Zm00001eb245160_P001"/>
    <property type="gene ID" value="Zm00001eb245160"/>
</dbReference>
<dbReference type="InterPro" id="IPR040226">
    <property type="entry name" value="THH1/TOM1/TOM3"/>
</dbReference>
<dbReference type="PANTHER" id="PTHR31142">
    <property type="entry name" value="TOBAMOVIRUS MULTIPLICATION PROTEIN 1-LIKE ISOFORM X1"/>
    <property type="match status" value="1"/>
</dbReference>
<keyword evidence="5 7" id="KW-0472">Membrane</keyword>
<dbReference type="GO" id="GO:0005774">
    <property type="term" value="C:vacuolar membrane"/>
    <property type="evidence" value="ECO:0007669"/>
    <property type="project" value="UniProtKB-SubCell"/>
</dbReference>
<dbReference type="InterPro" id="IPR009091">
    <property type="entry name" value="RCC1/BLIP-II"/>
</dbReference>
<dbReference type="InterPro" id="IPR009457">
    <property type="entry name" value="THH1/TOM1/TOM3_dom"/>
</dbReference>
<dbReference type="PANTHER" id="PTHR31142:SF7">
    <property type="entry name" value="OS02G0683900 PROTEIN"/>
    <property type="match status" value="1"/>
</dbReference>
<dbReference type="Proteomes" id="UP000007305">
    <property type="component" value="Chromosome 5"/>
</dbReference>